<dbReference type="AlphaFoldDB" id="A0A0R3TMU4"/>
<keyword evidence="10" id="KW-1185">Reference proteome</keyword>
<protein>
    <recommendedName>
        <fullName evidence="3">Glutaredoxin-1</fullName>
    </recommendedName>
</protein>
<keyword evidence="6" id="KW-1015">Disulfide bond</keyword>
<organism evidence="11">
    <name type="scientific">Rodentolepis nana</name>
    <name type="common">Dwarf tapeworm</name>
    <name type="synonym">Hymenolepis nana</name>
    <dbReference type="NCBI Taxonomy" id="102285"/>
    <lineage>
        <taxon>Eukaryota</taxon>
        <taxon>Metazoa</taxon>
        <taxon>Spiralia</taxon>
        <taxon>Lophotrochozoa</taxon>
        <taxon>Platyhelminthes</taxon>
        <taxon>Cestoda</taxon>
        <taxon>Eucestoda</taxon>
        <taxon>Cyclophyllidea</taxon>
        <taxon>Hymenolepididae</taxon>
        <taxon>Rodentolepis</taxon>
    </lineage>
</organism>
<dbReference type="Pfam" id="PF00462">
    <property type="entry name" value="Glutaredoxin"/>
    <property type="match status" value="1"/>
</dbReference>
<keyword evidence="5" id="KW-0249">Electron transport</keyword>
<evidence type="ECO:0000259" key="8">
    <source>
        <dbReference type="Pfam" id="PF00462"/>
    </source>
</evidence>
<dbReference type="PANTHER" id="PTHR46185:SF1">
    <property type="entry name" value="GLUTAREDOXIN-1"/>
    <property type="match status" value="1"/>
</dbReference>
<evidence type="ECO:0000256" key="5">
    <source>
        <dbReference type="ARBA" id="ARBA00022982"/>
    </source>
</evidence>
<dbReference type="Gene3D" id="3.40.30.10">
    <property type="entry name" value="Glutaredoxin"/>
    <property type="match status" value="1"/>
</dbReference>
<dbReference type="GO" id="GO:0005739">
    <property type="term" value="C:mitochondrion"/>
    <property type="evidence" value="ECO:0007669"/>
    <property type="project" value="TreeGrafter"/>
</dbReference>
<evidence type="ECO:0000256" key="1">
    <source>
        <dbReference type="ARBA" id="ARBA00002549"/>
    </source>
</evidence>
<dbReference type="InterPro" id="IPR047185">
    <property type="entry name" value="GLRX1"/>
</dbReference>
<dbReference type="InterPro" id="IPR014025">
    <property type="entry name" value="Glutaredoxin_subgr"/>
</dbReference>
<keyword evidence="4" id="KW-0813">Transport</keyword>
<evidence type="ECO:0000256" key="2">
    <source>
        <dbReference type="ARBA" id="ARBA00007787"/>
    </source>
</evidence>
<dbReference type="OrthoDB" id="418495at2759"/>
<dbReference type="STRING" id="102285.A0A0R3TMU4"/>
<reference evidence="11" key="1">
    <citation type="submission" date="2017-02" db="UniProtKB">
        <authorList>
            <consortium name="WormBaseParasite"/>
        </authorList>
    </citation>
    <scope>IDENTIFICATION</scope>
</reference>
<dbReference type="Proteomes" id="UP000278807">
    <property type="component" value="Unassembled WGS sequence"/>
</dbReference>
<evidence type="ECO:0000313" key="10">
    <source>
        <dbReference type="Proteomes" id="UP000278807"/>
    </source>
</evidence>
<evidence type="ECO:0000313" key="11">
    <source>
        <dbReference type="WBParaSite" id="HNAJ_0000866201-mRNA-1"/>
    </source>
</evidence>
<proteinExistence type="inferred from homology"/>
<evidence type="ECO:0000256" key="3">
    <source>
        <dbReference type="ARBA" id="ARBA00013662"/>
    </source>
</evidence>
<dbReference type="WBParaSite" id="HNAJ_0000866201-mRNA-1">
    <property type="protein sequence ID" value="HNAJ_0000866201-mRNA-1"/>
    <property type="gene ID" value="HNAJ_0000866201"/>
</dbReference>
<comment type="similarity">
    <text evidence="2">Belongs to the glutaredoxin family.</text>
</comment>
<comment type="function">
    <text evidence="1">Has a glutathione-disulfide oxidoreductase activity in the presence of NADPH and glutathione reductase. Reduces low molecular weight disulfides and proteins.</text>
</comment>
<dbReference type="GO" id="GO:0015038">
    <property type="term" value="F:glutathione disulfide oxidoreductase activity"/>
    <property type="evidence" value="ECO:0007669"/>
    <property type="project" value="TreeGrafter"/>
</dbReference>
<reference evidence="9 10" key="2">
    <citation type="submission" date="2018-11" db="EMBL/GenBank/DDBJ databases">
        <authorList>
            <consortium name="Pathogen Informatics"/>
        </authorList>
    </citation>
    <scope>NUCLEOTIDE SEQUENCE [LARGE SCALE GENOMIC DNA]</scope>
</reference>
<sequence length="116" mass="12963">MGNLFKSGRSSEIENFVQEQIKSAHVVMFVKKTCPYCSDAIDILRSQYGPNFTENDMHVIDIAKRPDHEAIQDYLCKITGARTVPRIFIGQTSIGGCSDLDKLKKTGALAELLQQK</sequence>
<dbReference type="InterPro" id="IPR002109">
    <property type="entry name" value="Glutaredoxin"/>
</dbReference>
<dbReference type="InterPro" id="IPR011899">
    <property type="entry name" value="Glutaredoxin_euk/vir"/>
</dbReference>
<feature type="domain" description="Glutaredoxin" evidence="8">
    <location>
        <begin position="26"/>
        <end position="93"/>
    </location>
</feature>
<dbReference type="PANTHER" id="PTHR46185">
    <property type="entry name" value="GLUTAREDOXIN-1"/>
    <property type="match status" value="1"/>
</dbReference>
<evidence type="ECO:0000256" key="4">
    <source>
        <dbReference type="ARBA" id="ARBA00022448"/>
    </source>
</evidence>
<name>A0A0R3TMU4_RODNA</name>
<evidence type="ECO:0000256" key="7">
    <source>
        <dbReference type="ARBA" id="ARBA00023284"/>
    </source>
</evidence>
<dbReference type="PROSITE" id="PS51354">
    <property type="entry name" value="GLUTAREDOXIN_2"/>
    <property type="match status" value="1"/>
</dbReference>
<dbReference type="InterPro" id="IPR036249">
    <property type="entry name" value="Thioredoxin-like_sf"/>
</dbReference>
<evidence type="ECO:0000256" key="6">
    <source>
        <dbReference type="ARBA" id="ARBA00023157"/>
    </source>
</evidence>
<dbReference type="PROSITE" id="PS00195">
    <property type="entry name" value="GLUTAREDOXIN_1"/>
    <property type="match status" value="1"/>
</dbReference>
<evidence type="ECO:0000313" key="9">
    <source>
        <dbReference type="EMBL" id="VDO04697.1"/>
    </source>
</evidence>
<dbReference type="PRINTS" id="PR00160">
    <property type="entry name" value="GLUTAREDOXIN"/>
</dbReference>
<gene>
    <name evidence="9" type="ORF">HNAJ_LOCUS8658</name>
</gene>
<dbReference type="EMBL" id="UZAE01012350">
    <property type="protein sequence ID" value="VDO04697.1"/>
    <property type="molecule type" value="Genomic_DNA"/>
</dbReference>
<dbReference type="InterPro" id="IPR011767">
    <property type="entry name" value="GLR_AS"/>
</dbReference>
<dbReference type="CDD" id="cd03419">
    <property type="entry name" value="GRX_GRXh_1_2_like"/>
    <property type="match status" value="1"/>
</dbReference>
<dbReference type="SUPFAM" id="SSF52833">
    <property type="entry name" value="Thioredoxin-like"/>
    <property type="match status" value="1"/>
</dbReference>
<keyword evidence="7" id="KW-0676">Redox-active center</keyword>
<accession>A0A0R3TMU4</accession>
<dbReference type="NCBIfam" id="TIGR02180">
    <property type="entry name" value="GRX_euk"/>
    <property type="match status" value="1"/>
</dbReference>